<evidence type="ECO:0000256" key="3">
    <source>
        <dbReference type="ARBA" id="ARBA00022475"/>
    </source>
</evidence>
<evidence type="ECO:0000256" key="2">
    <source>
        <dbReference type="ARBA" id="ARBA00022473"/>
    </source>
</evidence>
<dbReference type="PANTHER" id="PTHR31083">
    <property type="entry name" value="UPSTREAM OF FLC PROTEIN (DUF966)"/>
    <property type="match status" value="1"/>
</dbReference>
<dbReference type="eggNOG" id="ENOG502S197">
    <property type="taxonomic scope" value="Eukaryota"/>
</dbReference>
<feature type="region of interest" description="Disordered" evidence="8">
    <location>
        <begin position="117"/>
        <end position="199"/>
    </location>
</feature>
<keyword evidence="11" id="KW-1185">Reference proteome</keyword>
<evidence type="ECO:0000256" key="7">
    <source>
        <dbReference type="ARBA" id="ARBA00024211"/>
    </source>
</evidence>
<evidence type="ECO:0000256" key="8">
    <source>
        <dbReference type="SAM" id="MobiDB-lite"/>
    </source>
</evidence>
<keyword evidence="3" id="KW-1003">Cell membrane</keyword>
<feature type="region of interest" description="Disordered" evidence="8">
    <location>
        <begin position="275"/>
        <end position="308"/>
    </location>
</feature>
<dbReference type="Pfam" id="PF06136">
    <property type="entry name" value="SOK"/>
    <property type="match status" value="1"/>
</dbReference>
<dbReference type="InterPro" id="IPR010369">
    <property type="entry name" value="SOK"/>
</dbReference>
<evidence type="ECO:0000313" key="10">
    <source>
        <dbReference type="EMBL" id="ERN20457.1"/>
    </source>
</evidence>
<gene>
    <name evidence="10" type="ORF">AMTR_s00068p00133150</name>
</gene>
<dbReference type="Proteomes" id="UP000017836">
    <property type="component" value="Unassembled WGS sequence"/>
</dbReference>
<dbReference type="Gramene" id="ERN20457">
    <property type="protein sequence ID" value="ERN20457"/>
    <property type="gene ID" value="AMTR_s00068p00133150"/>
</dbReference>
<evidence type="ECO:0000259" key="9">
    <source>
        <dbReference type="Pfam" id="PF06136"/>
    </source>
</evidence>
<evidence type="ECO:0000256" key="5">
    <source>
        <dbReference type="ARBA" id="ARBA00023136"/>
    </source>
</evidence>
<comment type="similarity">
    <text evidence="7">Belongs to the SOSEKI family.</text>
</comment>
<feature type="region of interest" description="Disordered" evidence="8">
    <location>
        <begin position="214"/>
        <end position="251"/>
    </location>
</feature>
<protein>
    <recommendedName>
        <fullName evidence="9">SOSEKI DIX-like domain-containing protein</fullName>
    </recommendedName>
</protein>
<reference evidence="11" key="1">
    <citation type="journal article" date="2013" name="Science">
        <title>The Amborella genome and the evolution of flowering plants.</title>
        <authorList>
            <consortium name="Amborella Genome Project"/>
        </authorList>
    </citation>
    <scope>NUCLEOTIDE SEQUENCE [LARGE SCALE GENOMIC DNA]</scope>
</reference>
<dbReference type="EMBL" id="KI392059">
    <property type="protein sequence ID" value="ERN20457.1"/>
    <property type="molecule type" value="Genomic_DNA"/>
</dbReference>
<proteinExistence type="inferred from homology"/>
<feature type="compositionally biased region" description="Basic and acidic residues" evidence="8">
    <location>
        <begin position="141"/>
        <end position="154"/>
    </location>
</feature>
<dbReference type="InterPro" id="IPR048351">
    <property type="entry name" value="SOK_DIX"/>
</dbReference>
<keyword evidence="2" id="KW-0217">Developmental protein</keyword>
<keyword evidence="4" id="KW-0132">Cell division</keyword>
<organism evidence="10 11">
    <name type="scientific">Amborella trichopoda</name>
    <dbReference type="NCBI Taxonomy" id="13333"/>
    <lineage>
        <taxon>Eukaryota</taxon>
        <taxon>Viridiplantae</taxon>
        <taxon>Streptophyta</taxon>
        <taxon>Embryophyta</taxon>
        <taxon>Tracheophyta</taxon>
        <taxon>Spermatophyta</taxon>
        <taxon>Magnoliopsida</taxon>
        <taxon>Amborellales</taxon>
        <taxon>Amborellaceae</taxon>
        <taxon>Amborella</taxon>
    </lineage>
</organism>
<dbReference type="HOGENOM" id="CLU_676792_0_0_1"/>
<evidence type="ECO:0000256" key="4">
    <source>
        <dbReference type="ARBA" id="ARBA00022618"/>
    </source>
</evidence>
<feature type="domain" description="SOSEKI DIX-like" evidence="9">
    <location>
        <begin position="11"/>
        <end position="98"/>
    </location>
</feature>
<feature type="compositionally biased region" description="Low complexity" evidence="8">
    <location>
        <begin position="164"/>
        <end position="175"/>
    </location>
</feature>
<comment type="subcellular location">
    <subcellularLocation>
        <location evidence="1">Cell membrane</location>
        <topology evidence="1">Peripheral membrane protein</topology>
        <orientation evidence="1">Cytoplasmic side</orientation>
    </subcellularLocation>
</comment>
<sequence>MEGKIGEVRRVHIVYFLSRKGRIDHPHLIRVLPLHRNGVRLKDVKRWLSDIRGKDMPNSFAWSYKRRYKAGYVWQDLLDDDLITPISDNEYVLKGSEISHSEGCSCGCAKTNVVSSENQKITEDSEIEVATQEQPQCESNCKPDDDISKSSIHEQEEEEEVRRTSSSSSSSSSSSLILAQGPQSSDSSPGVIHENPSASIRQNLSLKIIQKEAELPENSNPPEFSSKPSSLKAEDQNGISNGPKKSGASSSSLHMFRNLLSCGGVETNESKIKMMSKNNPNRPVDQNYQHQQQEQEKKKKKKKKVVAFSNGESKSGGMEIAVRSEGIANWNGSSCKNSVLPADLFNFAQPFNALILLFQKGKLGSRRPFGLPYRSPVVYGRVIIVLFTEPGEGFGSVKIYLIINGRN</sequence>
<dbReference type="GO" id="GO:0051301">
    <property type="term" value="P:cell division"/>
    <property type="evidence" value="ECO:0007669"/>
    <property type="project" value="UniProtKB-KW"/>
</dbReference>
<evidence type="ECO:0000256" key="1">
    <source>
        <dbReference type="ARBA" id="ARBA00004413"/>
    </source>
</evidence>
<dbReference type="PANTHER" id="PTHR31083:SF5">
    <property type="entry name" value="PROTEIN SOSEKI 1"/>
    <property type="match status" value="1"/>
</dbReference>
<accession>U5DG58</accession>
<keyword evidence="5" id="KW-0472">Membrane</keyword>
<evidence type="ECO:0000256" key="6">
    <source>
        <dbReference type="ARBA" id="ARBA00023306"/>
    </source>
</evidence>
<name>U5DG58_AMBTC</name>
<dbReference type="AlphaFoldDB" id="U5DG58"/>
<dbReference type="GO" id="GO:0005886">
    <property type="term" value="C:plasma membrane"/>
    <property type="evidence" value="ECO:0007669"/>
    <property type="project" value="UniProtKB-SubCell"/>
</dbReference>
<evidence type="ECO:0000313" key="11">
    <source>
        <dbReference type="Proteomes" id="UP000017836"/>
    </source>
</evidence>
<feature type="compositionally biased region" description="Polar residues" evidence="8">
    <location>
        <begin position="217"/>
        <end position="229"/>
    </location>
</feature>
<feature type="compositionally biased region" description="Polar residues" evidence="8">
    <location>
        <begin position="276"/>
        <end position="290"/>
    </location>
</feature>
<dbReference type="GO" id="GO:0051258">
    <property type="term" value="P:protein polymerization"/>
    <property type="evidence" value="ECO:0007669"/>
    <property type="project" value="UniProtKB-ARBA"/>
</dbReference>
<keyword evidence="6" id="KW-0131">Cell cycle</keyword>